<comment type="similarity">
    <text evidence="9">Belongs to the acetylglutamate kinase family. ArgB subfamily.</text>
</comment>
<evidence type="ECO:0000256" key="7">
    <source>
        <dbReference type="ARBA" id="ARBA00022840"/>
    </source>
</evidence>
<dbReference type="HAMAP" id="MF_00082">
    <property type="entry name" value="ArgB"/>
    <property type="match status" value="1"/>
</dbReference>
<evidence type="ECO:0000256" key="4">
    <source>
        <dbReference type="ARBA" id="ARBA00022679"/>
    </source>
</evidence>
<dbReference type="FunFam" id="3.40.1160.10:FF:000004">
    <property type="entry name" value="Acetylglutamate kinase"/>
    <property type="match status" value="1"/>
</dbReference>
<keyword evidence="3 9" id="KW-0028">Amino-acid biosynthesis</keyword>
<sequence>MTIVIKIGGAALENASILRKCARAIAELAQDGHHVAVVHGGGGALTRVLKQLGKESQFVAGLRVTDAETRDVALMVLGGLVNKKLVAAIRAAGMPAIGFCGGEGMTFRARRKQVQGRDLGFVGEICFAEPCWIEALWQQGAIPVLAPLALGADGEYYNVNADEMAAACAAACHANALIFLTDVPGVKDAQGTVIPWLSTSRAEDLAANSIIAGGMLPKLEACKKALKQGVGRVRILPATEAEALPQFYFAKLDCGTEVTYA</sequence>
<dbReference type="GO" id="GO:0005524">
    <property type="term" value="F:ATP binding"/>
    <property type="evidence" value="ECO:0007669"/>
    <property type="project" value="UniProtKB-UniRule"/>
</dbReference>
<dbReference type="GO" id="GO:0005737">
    <property type="term" value="C:cytoplasm"/>
    <property type="evidence" value="ECO:0007669"/>
    <property type="project" value="UniProtKB-SubCell"/>
</dbReference>
<dbReference type="InterPro" id="IPR036393">
    <property type="entry name" value="AceGlu_kinase-like_sf"/>
</dbReference>
<proteinExistence type="inferred from homology"/>
<dbReference type="EC" id="2.7.2.8" evidence="9"/>
<dbReference type="Gene3D" id="3.40.1160.10">
    <property type="entry name" value="Acetylglutamate kinase-like"/>
    <property type="match status" value="1"/>
</dbReference>
<keyword evidence="7 9" id="KW-0067">ATP-binding</keyword>
<dbReference type="OrthoDB" id="9803155at2"/>
<feature type="site" description="Transition state stabilizer" evidence="9">
    <location>
        <position position="218"/>
    </location>
</feature>
<name>A0A2U3KT40_9BACT</name>
<dbReference type="GO" id="GO:0042450">
    <property type="term" value="P:L-arginine biosynthetic process via ornithine"/>
    <property type="evidence" value="ECO:0007669"/>
    <property type="project" value="UniProtKB-UniRule"/>
</dbReference>
<dbReference type="InterPro" id="IPR001048">
    <property type="entry name" value="Asp/Glu/Uridylate_kinase"/>
</dbReference>
<dbReference type="CDD" id="cd04238">
    <property type="entry name" value="AAK_NAGK-like"/>
    <property type="match status" value="1"/>
</dbReference>
<evidence type="ECO:0000256" key="1">
    <source>
        <dbReference type="ARBA" id="ARBA00004828"/>
    </source>
</evidence>
<feature type="binding site" evidence="9">
    <location>
        <position position="158"/>
    </location>
    <ligand>
        <name>substrate</name>
    </ligand>
</feature>
<evidence type="ECO:0000256" key="6">
    <source>
        <dbReference type="ARBA" id="ARBA00022777"/>
    </source>
</evidence>
<organism evidence="11 12">
    <name type="scientific">Candidatus Sulfotelmatobacter kueseliae</name>
    <dbReference type="NCBI Taxonomy" id="2042962"/>
    <lineage>
        <taxon>Bacteria</taxon>
        <taxon>Pseudomonadati</taxon>
        <taxon>Acidobacteriota</taxon>
        <taxon>Terriglobia</taxon>
        <taxon>Terriglobales</taxon>
        <taxon>Candidatus Korobacteraceae</taxon>
        <taxon>Candidatus Sulfotelmatobacter</taxon>
    </lineage>
</organism>
<keyword evidence="6 9" id="KW-0418">Kinase</keyword>
<evidence type="ECO:0000256" key="5">
    <source>
        <dbReference type="ARBA" id="ARBA00022741"/>
    </source>
</evidence>
<feature type="domain" description="Aspartate/glutamate/uridylate kinase" evidence="10">
    <location>
        <begin position="1"/>
        <end position="236"/>
    </location>
</feature>
<evidence type="ECO:0000256" key="3">
    <source>
        <dbReference type="ARBA" id="ARBA00022605"/>
    </source>
</evidence>
<keyword evidence="5 9" id="KW-0547">Nucleotide-binding</keyword>
<dbReference type="GO" id="GO:0003991">
    <property type="term" value="F:acetylglutamate kinase activity"/>
    <property type="evidence" value="ECO:0007669"/>
    <property type="project" value="UniProtKB-UniRule"/>
</dbReference>
<accession>A0A2U3KT40</accession>
<keyword evidence="4 9" id="KW-0808">Transferase</keyword>
<dbReference type="PANTHER" id="PTHR23342">
    <property type="entry name" value="N-ACETYLGLUTAMATE SYNTHASE"/>
    <property type="match status" value="1"/>
</dbReference>
<protein>
    <recommendedName>
        <fullName evidence="9">Acetylglutamate kinase</fullName>
        <ecNumber evidence="9">2.7.2.8</ecNumber>
    </recommendedName>
    <alternativeName>
        <fullName evidence="9">N-acetyl-L-glutamate 5-phosphotransferase</fullName>
    </alternativeName>
    <alternativeName>
        <fullName evidence="9">NAG kinase</fullName>
        <shortName evidence="9">NAGK</shortName>
    </alternativeName>
</protein>
<dbReference type="InterPro" id="IPR037528">
    <property type="entry name" value="ArgB"/>
</dbReference>
<reference evidence="12" key="1">
    <citation type="submission" date="2018-02" db="EMBL/GenBank/DDBJ databases">
        <authorList>
            <person name="Hausmann B."/>
        </authorList>
    </citation>
    <scope>NUCLEOTIDE SEQUENCE [LARGE SCALE GENOMIC DNA]</scope>
    <source>
        <strain evidence="12">Peat soil MAG SbA1</strain>
    </source>
</reference>
<evidence type="ECO:0000256" key="9">
    <source>
        <dbReference type="HAMAP-Rule" id="MF_00082"/>
    </source>
</evidence>
<gene>
    <name evidence="9 11" type="primary">argB</name>
    <name evidence="11" type="ORF">SBA1_470055</name>
</gene>
<feature type="binding site" evidence="9">
    <location>
        <begin position="41"/>
        <end position="42"/>
    </location>
    <ligand>
        <name>substrate</name>
    </ligand>
</feature>
<keyword evidence="2 9" id="KW-0055">Arginine biosynthesis</keyword>
<feature type="site" description="Transition state stabilizer" evidence="9">
    <location>
        <position position="6"/>
    </location>
</feature>
<comment type="function">
    <text evidence="9">Catalyzes the ATP-dependent phosphorylation of N-acetyl-L-glutamate.</text>
</comment>
<evidence type="ECO:0000256" key="8">
    <source>
        <dbReference type="ARBA" id="ARBA00048141"/>
    </source>
</evidence>
<dbReference type="Proteomes" id="UP000238701">
    <property type="component" value="Unassembled WGS sequence"/>
</dbReference>
<comment type="catalytic activity">
    <reaction evidence="8 9">
        <text>N-acetyl-L-glutamate + ATP = N-acetyl-L-glutamyl 5-phosphate + ADP</text>
        <dbReference type="Rhea" id="RHEA:14629"/>
        <dbReference type="ChEBI" id="CHEBI:30616"/>
        <dbReference type="ChEBI" id="CHEBI:44337"/>
        <dbReference type="ChEBI" id="CHEBI:57936"/>
        <dbReference type="ChEBI" id="CHEBI:456216"/>
        <dbReference type="EC" id="2.7.2.8"/>
    </reaction>
</comment>
<dbReference type="Pfam" id="PF00696">
    <property type="entry name" value="AA_kinase"/>
    <property type="match status" value="1"/>
</dbReference>
<comment type="pathway">
    <text evidence="1 9">Amino-acid biosynthesis; L-arginine biosynthesis; N(2)-acetyl-L-ornithine from L-glutamate: step 2/4.</text>
</comment>
<dbReference type="PIRSF" id="PIRSF000728">
    <property type="entry name" value="NAGK"/>
    <property type="match status" value="1"/>
</dbReference>
<dbReference type="SUPFAM" id="SSF53633">
    <property type="entry name" value="Carbamate kinase-like"/>
    <property type="match status" value="1"/>
</dbReference>
<dbReference type="PANTHER" id="PTHR23342:SF0">
    <property type="entry name" value="N-ACETYLGLUTAMATE SYNTHASE, MITOCHONDRIAL"/>
    <property type="match status" value="1"/>
</dbReference>
<dbReference type="AlphaFoldDB" id="A0A2U3KT40"/>
<comment type="subcellular location">
    <subcellularLocation>
        <location evidence="9">Cytoplasm</location>
    </subcellularLocation>
</comment>
<dbReference type="EMBL" id="OMOD01000141">
    <property type="protein sequence ID" value="SPF42831.1"/>
    <property type="molecule type" value="Genomic_DNA"/>
</dbReference>
<dbReference type="PRINTS" id="PR00474">
    <property type="entry name" value="GLU5KINASE"/>
</dbReference>
<evidence type="ECO:0000313" key="12">
    <source>
        <dbReference type="Proteomes" id="UP000238701"/>
    </source>
</evidence>
<dbReference type="InterPro" id="IPR001057">
    <property type="entry name" value="Glu/AcGlu_kinase"/>
</dbReference>
<dbReference type="NCBIfam" id="TIGR00761">
    <property type="entry name" value="argB"/>
    <property type="match status" value="1"/>
</dbReference>
<dbReference type="InterPro" id="IPR004662">
    <property type="entry name" value="AcgluKinase_fam"/>
</dbReference>
<evidence type="ECO:0000259" key="10">
    <source>
        <dbReference type="Pfam" id="PF00696"/>
    </source>
</evidence>
<keyword evidence="9" id="KW-0963">Cytoplasm</keyword>
<evidence type="ECO:0000313" key="11">
    <source>
        <dbReference type="EMBL" id="SPF42831.1"/>
    </source>
</evidence>
<dbReference type="UniPathway" id="UPA00068">
    <property type="reaction ID" value="UER00107"/>
</dbReference>
<feature type="binding site" evidence="9">
    <location>
        <position position="63"/>
    </location>
    <ligand>
        <name>substrate</name>
    </ligand>
</feature>
<evidence type="ECO:0000256" key="2">
    <source>
        <dbReference type="ARBA" id="ARBA00022571"/>
    </source>
</evidence>